<keyword evidence="1" id="KW-1133">Transmembrane helix</keyword>
<evidence type="ECO:0000256" key="1">
    <source>
        <dbReference type="SAM" id="Phobius"/>
    </source>
</evidence>
<comment type="caution">
    <text evidence="2">The sequence shown here is derived from an EMBL/GenBank/DDBJ whole genome shotgun (WGS) entry which is preliminary data.</text>
</comment>
<dbReference type="Proteomes" id="UP000018895">
    <property type="component" value="Unassembled WGS sequence"/>
</dbReference>
<keyword evidence="1" id="KW-0472">Membrane</keyword>
<keyword evidence="1" id="KW-0812">Transmembrane</keyword>
<accession>W4Q9E3</accession>
<dbReference type="EMBL" id="BAUU01000001">
    <property type="protein sequence ID" value="GAE28681.1"/>
    <property type="molecule type" value="Genomic_DNA"/>
</dbReference>
<evidence type="ECO:0000313" key="3">
    <source>
        <dbReference type="Proteomes" id="UP000018895"/>
    </source>
</evidence>
<evidence type="ECO:0000313" key="2">
    <source>
        <dbReference type="EMBL" id="GAE28681.1"/>
    </source>
</evidence>
<proteinExistence type="predicted"/>
<name>W4Q9E3_9BACI</name>
<protein>
    <submittedName>
        <fullName evidence="2">Uncharacterized protein</fullName>
    </submittedName>
</protein>
<organism evidence="2 3">
    <name type="scientific">Halalkalibacter hemicellulosilyticusJCM 9152</name>
    <dbReference type="NCBI Taxonomy" id="1236971"/>
    <lineage>
        <taxon>Bacteria</taxon>
        <taxon>Bacillati</taxon>
        <taxon>Bacillota</taxon>
        <taxon>Bacilli</taxon>
        <taxon>Bacillales</taxon>
        <taxon>Bacillaceae</taxon>
        <taxon>Halalkalibacter</taxon>
    </lineage>
</organism>
<feature type="transmembrane region" description="Helical" evidence="1">
    <location>
        <begin position="91"/>
        <end position="112"/>
    </location>
</feature>
<dbReference type="STRING" id="1236971.JCM9152_9"/>
<gene>
    <name evidence="2" type="ORF">JCM9152_9</name>
</gene>
<dbReference type="OrthoDB" id="9809127at2"/>
<reference evidence="2" key="1">
    <citation type="journal article" date="2014" name="Genome Announc.">
        <title>Draft Genome Sequences of Three Alkaliphilic Bacillus Strains, Bacillus wakoensis JCM 9140T, Bacillus akibai JCM 9157T, and Bacillus hemicellulosilyticus JCM 9152T.</title>
        <authorList>
            <person name="Yuki M."/>
            <person name="Oshima K."/>
            <person name="Suda W."/>
            <person name="Oshida Y."/>
            <person name="Kitamura K."/>
            <person name="Iida T."/>
            <person name="Hattori M."/>
            <person name="Ohkuma M."/>
        </authorList>
    </citation>
    <scope>NUCLEOTIDE SEQUENCE [LARGE SCALE GENOMIC DNA]</scope>
    <source>
        <strain evidence="2">JCM 9152</strain>
    </source>
</reference>
<keyword evidence="3" id="KW-1185">Reference proteome</keyword>
<dbReference type="RefSeq" id="WP_052015410.1">
    <property type="nucleotide sequence ID" value="NZ_BAUU01000001.1"/>
</dbReference>
<sequence length="143" mass="16174">MSETRKETSSYSFNKRTMKLPKLPFNNGRAMLSLLLVMSIYGFPVYAAYLLASSVEPMFERVVIERFEQLFSQVPYLIAQVVVGDFGLLTLGLYSFLWAFPVVLFVGASIAFTEEMGLKDTITSDMTPILRKIGLSGRDFILY</sequence>
<dbReference type="AlphaFoldDB" id="W4Q9E3"/>